<dbReference type="AlphaFoldDB" id="A0AAD7ZDQ2"/>
<evidence type="ECO:0000313" key="2">
    <source>
        <dbReference type="Proteomes" id="UP001233999"/>
    </source>
</evidence>
<dbReference type="Proteomes" id="UP001233999">
    <property type="component" value="Unassembled WGS sequence"/>
</dbReference>
<sequence>MNLRRRHPLLLKVFNNSSLFNRFHSIPTLHLMSFKHLLRSNTKIHKLATWHIAKTHVKGLCAKKSIFLIN</sequence>
<name>A0AAD7ZDQ2_DIPPU</name>
<dbReference type="EMBL" id="JASPKZ010008866">
    <property type="protein sequence ID" value="KAJ9578664.1"/>
    <property type="molecule type" value="Genomic_DNA"/>
</dbReference>
<comment type="caution">
    <text evidence="1">The sequence shown here is derived from an EMBL/GenBank/DDBJ whole genome shotgun (WGS) entry which is preliminary data.</text>
</comment>
<gene>
    <name evidence="1" type="ORF">L9F63_005154</name>
</gene>
<protein>
    <submittedName>
        <fullName evidence="1">Uncharacterized protein</fullName>
    </submittedName>
</protein>
<accession>A0AAD7ZDQ2</accession>
<evidence type="ECO:0000313" key="1">
    <source>
        <dbReference type="EMBL" id="KAJ9578664.1"/>
    </source>
</evidence>
<reference evidence="1" key="1">
    <citation type="journal article" date="2023" name="IScience">
        <title>Live-bearing cockroach genome reveals convergent evolutionary mechanisms linked to viviparity in insects and beyond.</title>
        <authorList>
            <person name="Fouks B."/>
            <person name="Harrison M.C."/>
            <person name="Mikhailova A.A."/>
            <person name="Marchal E."/>
            <person name="English S."/>
            <person name="Carruthers M."/>
            <person name="Jennings E.C."/>
            <person name="Chiamaka E.L."/>
            <person name="Frigard R.A."/>
            <person name="Pippel M."/>
            <person name="Attardo G.M."/>
            <person name="Benoit J.B."/>
            <person name="Bornberg-Bauer E."/>
            <person name="Tobe S.S."/>
        </authorList>
    </citation>
    <scope>NUCLEOTIDE SEQUENCE</scope>
    <source>
        <strain evidence="1">Stay&amp;Tobe</strain>
    </source>
</reference>
<keyword evidence="2" id="KW-1185">Reference proteome</keyword>
<organism evidence="1 2">
    <name type="scientific">Diploptera punctata</name>
    <name type="common">Pacific beetle cockroach</name>
    <dbReference type="NCBI Taxonomy" id="6984"/>
    <lineage>
        <taxon>Eukaryota</taxon>
        <taxon>Metazoa</taxon>
        <taxon>Ecdysozoa</taxon>
        <taxon>Arthropoda</taxon>
        <taxon>Hexapoda</taxon>
        <taxon>Insecta</taxon>
        <taxon>Pterygota</taxon>
        <taxon>Neoptera</taxon>
        <taxon>Polyneoptera</taxon>
        <taxon>Dictyoptera</taxon>
        <taxon>Blattodea</taxon>
        <taxon>Blaberoidea</taxon>
        <taxon>Blaberidae</taxon>
        <taxon>Diplopterinae</taxon>
        <taxon>Diploptera</taxon>
    </lineage>
</organism>
<proteinExistence type="predicted"/>
<reference evidence="1" key="2">
    <citation type="submission" date="2023-05" db="EMBL/GenBank/DDBJ databases">
        <authorList>
            <person name="Fouks B."/>
        </authorList>
    </citation>
    <scope>NUCLEOTIDE SEQUENCE</scope>
    <source>
        <strain evidence="1">Stay&amp;Tobe</strain>
        <tissue evidence="1">Testes</tissue>
    </source>
</reference>